<dbReference type="AlphaFoldDB" id="A0A7K1Y7V9"/>
<organism evidence="1 2">
    <name type="scientific">Hufsiella arboris</name>
    <dbReference type="NCBI Taxonomy" id="2695275"/>
    <lineage>
        <taxon>Bacteria</taxon>
        <taxon>Pseudomonadati</taxon>
        <taxon>Bacteroidota</taxon>
        <taxon>Sphingobacteriia</taxon>
        <taxon>Sphingobacteriales</taxon>
        <taxon>Sphingobacteriaceae</taxon>
        <taxon>Hufsiella</taxon>
    </lineage>
</organism>
<dbReference type="InterPro" id="IPR010634">
    <property type="entry name" value="DUF1223"/>
</dbReference>
<comment type="caution">
    <text evidence="1">The sequence shown here is derived from an EMBL/GenBank/DDBJ whole genome shotgun (WGS) entry which is preliminary data.</text>
</comment>
<dbReference type="Gene3D" id="3.40.30.10">
    <property type="entry name" value="Glutaredoxin"/>
    <property type="match status" value="1"/>
</dbReference>
<accession>A0A7K1Y7V9</accession>
<proteinExistence type="predicted"/>
<reference evidence="1 2" key="1">
    <citation type="submission" date="2019-11" db="EMBL/GenBank/DDBJ databases">
        <title>Pedobacter sp. HMF7647 Genome sequencing and assembly.</title>
        <authorList>
            <person name="Kang H."/>
            <person name="Kim H."/>
            <person name="Joh K."/>
        </authorList>
    </citation>
    <scope>NUCLEOTIDE SEQUENCE [LARGE SCALE GENOMIC DNA]</scope>
    <source>
        <strain evidence="1 2">HMF7647</strain>
    </source>
</reference>
<dbReference type="Pfam" id="PF06764">
    <property type="entry name" value="DUF1223"/>
    <property type="match status" value="1"/>
</dbReference>
<protein>
    <submittedName>
        <fullName evidence="1">DUF1223 domain-containing protein</fullName>
    </submittedName>
</protein>
<dbReference type="PANTHER" id="PTHR36057">
    <property type="match status" value="1"/>
</dbReference>
<dbReference type="InterPro" id="IPR036249">
    <property type="entry name" value="Thioredoxin-like_sf"/>
</dbReference>
<sequence length="242" mass="27149">MKTILLFISLILSSFIKSDNKAPGFVVIELFTSEGCSSCPSADRLLKKLEARYEGQQVYVMEFHVDYWDKYGWKDPYSQHAFTERQWAYCDYLKSTTYTPQAVINGKEQFVGSDSVKVINSINYFFNQAAVENNPPEYAVSNSGKQITITCPPDSKLKGDQVHAALVKKGGKNDVTSGENKGRTLEHVNIVQDFKTATLGRKPSQLQVTLPESESKDSFNLIVYTQDPKNLAITSVKQLPIN</sequence>
<keyword evidence="2" id="KW-1185">Reference proteome</keyword>
<dbReference type="PANTHER" id="PTHR36057:SF1">
    <property type="entry name" value="LIPOPROTEIN LIPID ATTACHMENT SITE-LIKE PROTEIN, PUTATIVE (DUF1223)-RELATED"/>
    <property type="match status" value="1"/>
</dbReference>
<gene>
    <name evidence="1" type="ORF">GS399_05950</name>
</gene>
<name>A0A7K1Y7V9_9SPHI</name>
<dbReference type="RefSeq" id="WP_160843678.1">
    <property type="nucleotide sequence ID" value="NZ_WVHT01000002.1"/>
</dbReference>
<dbReference type="SUPFAM" id="SSF52833">
    <property type="entry name" value="Thioredoxin-like"/>
    <property type="match status" value="1"/>
</dbReference>
<dbReference type="Proteomes" id="UP000466586">
    <property type="component" value="Unassembled WGS sequence"/>
</dbReference>
<evidence type="ECO:0000313" key="1">
    <source>
        <dbReference type="EMBL" id="MXV50510.1"/>
    </source>
</evidence>
<dbReference type="EMBL" id="WVHT01000002">
    <property type="protein sequence ID" value="MXV50510.1"/>
    <property type="molecule type" value="Genomic_DNA"/>
</dbReference>
<evidence type="ECO:0000313" key="2">
    <source>
        <dbReference type="Proteomes" id="UP000466586"/>
    </source>
</evidence>